<dbReference type="RefSeq" id="WP_141179947.1">
    <property type="nucleotide sequence ID" value="NZ_CP041202.1"/>
</dbReference>
<gene>
    <name evidence="1" type="ORF">HKB16_14000</name>
</gene>
<comment type="caution">
    <text evidence="1">The sequence shown here is derived from an EMBL/GenBank/DDBJ whole genome shotgun (WGS) entry which is preliminary data.</text>
</comment>
<reference evidence="1 2" key="1">
    <citation type="submission" date="2020-04" db="EMBL/GenBank/DDBJ databases">
        <title>Whole-genome sequencing of Vibrio spp. from China reveals different genetic environments of blaCTX-M-14 among diverse lineages.</title>
        <authorList>
            <person name="Zheng Z."/>
            <person name="Ye L."/>
            <person name="Chen S."/>
        </authorList>
    </citation>
    <scope>NUCLEOTIDE SEQUENCE [LARGE SCALE GENOMIC DNA]</scope>
    <source>
        <strain evidence="1 2">Vb0551</strain>
    </source>
</reference>
<protein>
    <submittedName>
        <fullName evidence="1">Uncharacterized protein</fullName>
    </submittedName>
</protein>
<dbReference type="Proteomes" id="UP000518904">
    <property type="component" value="Unassembled WGS sequence"/>
</dbReference>
<accession>A0A7Y0SIE5</accession>
<proteinExistence type="predicted"/>
<evidence type="ECO:0000313" key="1">
    <source>
        <dbReference type="EMBL" id="NMU83996.1"/>
    </source>
</evidence>
<dbReference type="AlphaFoldDB" id="A0A7Y0SIE5"/>
<evidence type="ECO:0000313" key="2">
    <source>
        <dbReference type="Proteomes" id="UP000518904"/>
    </source>
</evidence>
<organism evidence="1 2">
    <name type="scientific">Vibrio parahaemolyticus</name>
    <dbReference type="NCBI Taxonomy" id="670"/>
    <lineage>
        <taxon>Bacteria</taxon>
        <taxon>Pseudomonadati</taxon>
        <taxon>Pseudomonadota</taxon>
        <taxon>Gammaproteobacteria</taxon>
        <taxon>Vibrionales</taxon>
        <taxon>Vibrionaceae</taxon>
        <taxon>Vibrio</taxon>
    </lineage>
</organism>
<name>A0A7Y0SIE5_VIBPH</name>
<dbReference type="EMBL" id="JABCLB010001328">
    <property type="protein sequence ID" value="NMU83996.1"/>
    <property type="molecule type" value="Genomic_DNA"/>
</dbReference>
<sequence>MSKCNCFEENLNKIKEHIKEDLPSDITEFKANWDGAAFILSGDRVPVNPKVNYEFRGTKRDGSPAKRLTKVSVRVFCSYCPFCGRKLGEEK</sequence>